<dbReference type="eggNOG" id="COG0227">
    <property type="taxonomic scope" value="Bacteria"/>
</dbReference>
<dbReference type="HAMAP" id="MF_00373">
    <property type="entry name" value="Ribosomal_bL28"/>
    <property type="match status" value="1"/>
</dbReference>
<evidence type="ECO:0000313" key="7">
    <source>
        <dbReference type="Proteomes" id="UP000004191"/>
    </source>
</evidence>
<evidence type="ECO:0000256" key="1">
    <source>
        <dbReference type="ARBA" id="ARBA00008760"/>
    </source>
</evidence>
<evidence type="ECO:0000313" key="6">
    <source>
        <dbReference type="EMBL" id="EHR33957.1"/>
    </source>
</evidence>
<evidence type="ECO:0000256" key="4">
    <source>
        <dbReference type="ARBA" id="ARBA00035174"/>
    </source>
</evidence>
<dbReference type="InterPro" id="IPR034704">
    <property type="entry name" value="Ribosomal_bL28/bL31-like_sf"/>
</dbReference>
<evidence type="ECO:0000256" key="5">
    <source>
        <dbReference type="HAMAP-Rule" id="MF_00373"/>
    </source>
</evidence>
<gene>
    <name evidence="5" type="primary">rpmB</name>
    <name evidence="6" type="ORF">HMPREF9709_00893</name>
</gene>
<dbReference type="SUPFAM" id="SSF143800">
    <property type="entry name" value="L28p-like"/>
    <property type="match status" value="1"/>
</dbReference>
<dbReference type="GeneID" id="96998888"/>
<dbReference type="PANTHER" id="PTHR39080">
    <property type="entry name" value="50S RIBOSOMAL PROTEIN L28"/>
    <property type="match status" value="1"/>
</dbReference>
<dbReference type="RefSeq" id="WP_005398316.1">
    <property type="nucleotide sequence ID" value="NZ_JH601088.1"/>
</dbReference>
<dbReference type="EMBL" id="AGEI01000021">
    <property type="protein sequence ID" value="EHR33957.1"/>
    <property type="molecule type" value="Genomic_DNA"/>
</dbReference>
<comment type="caution">
    <text evidence="6">The sequence shown here is derived from an EMBL/GenBank/DDBJ whole genome shotgun (WGS) entry which is preliminary data.</text>
</comment>
<organism evidence="6 7">
    <name type="scientific">Helcococcus kunzii ATCC 51366</name>
    <dbReference type="NCBI Taxonomy" id="883114"/>
    <lineage>
        <taxon>Bacteria</taxon>
        <taxon>Bacillati</taxon>
        <taxon>Bacillota</taxon>
        <taxon>Tissierellia</taxon>
        <taxon>Tissierellales</taxon>
        <taxon>Peptoniphilaceae</taxon>
        <taxon>Helcococcus</taxon>
    </lineage>
</organism>
<dbReference type="Proteomes" id="UP000004191">
    <property type="component" value="Unassembled WGS sequence"/>
</dbReference>
<dbReference type="InterPro" id="IPR050096">
    <property type="entry name" value="Bacterial_rp_bL28"/>
</dbReference>
<dbReference type="Pfam" id="PF00830">
    <property type="entry name" value="Ribosomal_L28"/>
    <property type="match status" value="1"/>
</dbReference>
<dbReference type="OrthoDB" id="9805609at2"/>
<sequence>MARQCAITGKKKKSGNIVTFSHRKIKRSFKPNLRRVKAVVDGKVQTIWVSTKALKSGLVERPSYGKTADAE</sequence>
<dbReference type="Gene3D" id="2.30.170.40">
    <property type="entry name" value="Ribosomal protein L28/L24"/>
    <property type="match status" value="1"/>
</dbReference>
<keyword evidence="2 5" id="KW-0689">Ribosomal protein</keyword>
<comment type="similarity">
    <text evidence="1 5">Belongs to the bacterial ribosomal protein bL28 family.</text>
</comment>
<dbReference type="GO" id="GO:0005840">
    <property type="term" value="C:ribosome"/>
    <property type="evidence" value="ECO:0007669"/>
    <property type="project" value="UniProtKB-KW"/>
</dbReference>
<name>H3NNI2_9FIRM</name>
<reference evidence="6 7" key="1">
    <citation type="submission" date="2012-01" db="EMBL/GenBank/DDBJ databases">
        <title>The Genome Sequence of Helcococcus kunzii ATCC 51366.</title>
        <authorList>
            <consortium name="The Broad Institute Genome Sequencing Platform"/>
            <person name="Earl A."/>
            <person name="Ward D."/>
            <person name="Feldgarden M."/>
            <person name="Gevers D."/>
            <person name="Huys G."/>
            <person name="Young S.K."/>
            <person name="Zeng Q."/>
            <person name="Gargeya S."/>
            <person name="Fitzgerald M."/>
            <person name="Haas B."/>
            <person name="Abouelleil A."/>
            <person name="Alvarado L."/>
            <person name="Arachchi H.M."/>
            <person name="Berlin A."/>
            <person name="Chapman S.B."/>
            <person name="Gearin G."/>
            <person name="Goldberg J."/>
            <person name="Griggs A."/>
            <person name="Gujja S."/>
            <person name="Hansen M."/>
            <person name="Heiman D."/>
            <person name="Howarth C."/>
            <person name="Larimer J."/>
            <person name="Lui A."/>
            <person name="MacDonald P.J.P."/>
            <person name="McCowen C."/>
            <person name="Montmayeur A."/>
            <person name="Murphy C."/>
            <person name="Neiman D."/>
            <person name="Pearson M."/>
            <person name="Priest M."/>
            <person name="Roberts A."/>
            <person name="Saif S."/>
            <person name="Shea T."/>
            <person name="Sisk P."/>
            <person name="Stolte C."/>
            <person name="Sykes S."/>
            <person name="Wortman J."/>
            <person name="Nusbaum C."/>
            <person name="Birren B."/>
        </authorList>
    </citation>
    <scope>NUCLEOTIDE SEQUENCE [LARGE SCALE GENOMIC DNA]</scope>
    <source>
        <strain evidence="6 7">ATCC 51366</strain>
    </source>
</reference>
<keyword evidence="3 5" id="KW-0687">Ribonucleoprotein</keyword>
<accession>H3NNI2</accession>
<dbReference type="GO" id="GO:0003735">
    <property type="term" value="F:structural constituent of ribosome"/>
    <property type="evidence" value="ECO:0007669"/>
    <property type="project" value="InterPro"/>
</dbReference>
<evidence type="ECO:0000256" key="3">
    <source>
        <dbReference type="ARBA" id="ARBA00023274"/>
    </source>
</evidence>
<dbReference type="InterPro" id="IPR037147">
    <property type="entry name" value="Ribosomal_bL28_sf"/>
</dbReference>
<dbReference type="GO" id="GO:0006412">
    <property type="term" value="P:translation"/>
    <property type="evidence" value="ECO:0007669"/>
    <property type="project" value="UniProtKB-UniRule"/>
</dbReference>
<protein>
    <recommendedName>
        <fullName evidence="4 5">Large ribosomal subunit protein bL28</fullName>
    </recommendedName>
</protein>
<dbReference type="NCBIfam" id="TIGR00009">
    <property type="entry name" value="L28"/>
    <property type="match status" value="1"/>
</dbReference>
<dbReference type="InterPro" id="IPR026569">
    <property type="entry name" value="Ribosomal_bL28"/>
</dbReference>
<evidence type="ECO:0000256" key="2">
    <source>
        <dbReference type="ARBA" id="ARBA00022980"/>
    </source>
</evidence>
<keyword evidence="7" id="KW-1185">Reference proteome</keyword>
<dbReference type="InterPro" id="IPR001383">
    <property type="entry name" value="Ribosomal_bL28_bact-type"/>
</dbReference>
<dbReference type="HOGENOM" id="CLU_064548_7_1_9"/>
<dbReference type="PANTHER" id="PTHR39080:SF1">
    <property type="entry name" value="LARGE RIBOSOMAL SUBUNIT PROTEIN BL28A"/>
    <property type="match status" value="1"/>
</dbReference>
<dbReference type="AlphaFoldDB" id="H3NNI2"/>
<dbReference type="GO" id="GO:1990904">
    <property type="term" value="C:ribonucleoprotein complex"/>
    <property type="evidence" value="ECO:0007669"/>
    <property type="project" value="UniProtKB-KW"/>
</dbReference>
<dbReference type="PATRIC" id="fig|883114.3.peg.883"/>
<proteinExistence type="inferred from homology"/>
<dbReference type="STRING" id="883114.HMPREF9709_00893"/>